<dbReference type="EMBL" id="JABARZ010000015">
    <property type="protein sequence ID" value="NMD56989.1"/>
    <property type="molecule type" value="Genomic_DNA"/>
</dbReference>
<reference evidence="2 3" key="1">
    <citation type="submission" date="2020-04" db="EMBL/GenBank/DDBJ databases">
        <title>MicrobeNet Type strains.</title>
        <authorList>
            <person name="Nicholson A.C."/>
        </authorList>
    </citation>
    <scope>NUCLEOTIDE SEQUENCE [LARGE SCALE GENOMIC DNA]</scope>
    <source>
        <strain evidence="2 3">ATCC BAA-330</strain>
    </source>
</reference>
<keyword evidence="3" id="KW-1185">Reference proteome</keyword>
<sequence>MRTDRLLTTVALGEHPAAASDDLEARLAELLGAWRDRCA</sequence>
<name>A0ABX1LGV8_9ACTN</name>
<dbReference type="Pfam" id="PF16751">
    <property type="entry name" value="RsdA_SigD_bd"/>
    <property type="match status" value="1"/>
</dbReference>
<organism evidence="2 3">
    <name type="scientific">Tsukamurella columbiensis</name>
    <dbReference type="NCBI Taxonomy" id="128509"/>
    <lineage>
        <taxon>Bacteria</taxon>
        <taxon>Bacillati</taxon>
        <taxon>Actinomycetota</taxon>
        <taxon>Actinomycetes</taxon>
        <taxon>Mycobacteriales</taxon>
        <taxon>Tsukamurellaceae</taxon>
        <taxon>Tsukamurella</taxon>
    </lineage>
</organism>
<dbReference type="Proteomes" id="UP000556611">
    <property type="component" value="Unassembled WGS sequence"/>
</dbReference>
<evidence type="ECO:0000259" key="1">
    <source>
        <dbReference type="Pfam" id="PF16751"/>
    </source>
</evidence>
<accession>A0ABX1LGV8</accession>
<evidence type="ECO:0000313" key="2">
    <source>
        <dbReference type="EMBL" id="NMD56989.1"/>
    </source>
</evidence>
<comment type="caution">
    <text evidence="2">The sequence shown here is derived from an EMBL/GenBank/DDBJ whole genome shotgun (WGS) entry which is preliminary data.</text>
</comment>
<gene>
    <name evidence="2" type="ORF">HHU10_15330</name>
</gene>
<dbReference type="Gene3D" id="6.10.250.1300">
    <property type="match status" value="1"/>
</dbReference>
<feature type="domain" description="Anti-sigma-D factor RsdA sigma factor binding region" evidence="1">
    <location>
        <begin position="2"/>
        <end position="36"/>
    </location>
</feature>
<protein>
    <recommendedName>
        <fullName evidence="1">Anti-sigma-D factor RsdA sigma factor binding region domain-containing protein</fullName>
    </recommendedName>
</protein>
<evidence type="ECO:0000313" key="3">
    <source>
        <dbReference type="Proteomes" id="UP000556611"/>
    </source>
</evidence>
<proteinExistence type="predicted"/>
<dbReference type="InterPro" id="IPR031928">
    <property type="entry name" value="RsdA_SigD-bd"/>
</dbReference>